<sequence length="179" mass="19840">MDRIRTVFGKRTTPPRKEMAQPSAASPREAQERLYRRQRAYKGAEIHYDKGLMSCPCRVIDISDAGARLTFANDLALPHAFTLTIALDGVEVDCAMAWYDRRQMGVKFVSPMRKVSPRRAQSVQSSDARRGPRLRSIVPVTPAEEPPAQAPKGLVASLPEVSAALAANIIRFPGAKRRQ</sequence>
<dbReference type="InterPro" id="IPR009875">
    <property type="entry name" value="PilZ_domain"/>
</dbReference>
<reference evidence="3" key="1">
    <citation type="submission" date="2022-06" db="EMBL/GenBank/DDBJ databases">
        <title>Isolation and Genomics of Futiania mangrovii gen. nov., sp. nov., a Rare and Metabolically-versatile member in the Class Alphaproteobacteria.</title>
        <authorList>
            <person name="Liu L."/>
            <person name="Huang W.-C."/>
            <person name="Pan J."/>
            <person name="Li J."/>
            <person name="Huang Y."/>
            <person name="Du H."/>
            <person name="Liu Y."/>
            <person name="Li M."/>
        </authorList>
    </citation>
    <scope>NUCLEOTIDE SEQUENCE</scope>
    <source>
        <strain evidence="3">FT118</strain>
    </source>
</reference>
<proteinExistence type="predicted"/>
<protein>
    <submittedName>
        <fullName evidence="3">PilZ domain-containing protein</fullName>
    </submittedName>
</protein>
<gene>
    <name evidence="3" type="ORF">NJQ99_11015</name>
</gene>
<evidence type="ECO:0000313" key="3">
    <source>
        <dbReference type="EMBL" id="MCP1336941.1"/>
    </source>
</evidence>
<dbReference type="RefSeq" id="WP_269332882.1">
    <property type="nucleotide sequence ID" value="NZ_JAMZFT010000002.1"/>
</dbReference>
<feature type="region of interest" description="Disordered" evidence="1">
    <location>
        <begin position="1"/>
        <end position="30"/>
    </location>
</feature>
<dbReference type="Proteomes" id="UP001055804">
    <property type="component" value="Unassembled WGS sequence"/>
</dbReference>
<dbReference type="AlphaFoldDB" id="A0A9J6PCB2"/>
<name>A0A9J6PCB2_9PROT</name>
<feature type="region of interest" description="Disordered" evidence="1">
    <location>
        <begin position="115"/>
        <end position="134"/>
    </location>
</feature>
<evidence type="ECO:0000259" key="2">
    <source>
        <dbReference type="Pfam" id="PF07238"/>
    </source>
</evidence>
<dbReference type="SUPFAM" id="SSF141371">
    <property type="entry name" value="PilZ domain-like"/>
    <property type="match status" value="1"/>
</dbReference>
<evidence type="ECO:0000313" key="4">
    <source>
        <dbReference type="Proteomes" id="UP001055804"/>
    </source>
</evidence>
<evidence type="ECO:0000256" key="1">
    <source>
        <dbReference type="SAM" id="MobiDB-lite"/>
    </source>
</evidence>
<dbReference type="Pfam" id="PF07238">
    <property type="entry name" value="PilZ"/>
    <property type="match status" value="1"/>
</dbReference>
<organism evidence="3 4">
    <name type="scientific">Futiania mangrovi</name>
    <dbReference type="NCBI Taxonomy" id="2959716"/>
    <lineage>
        <taxon>Bacteria</taxon>
        <taxon>Pseudomonadati</taxon>
        <taxon>Pseudomonadota</taxon>
        <taxon>Alphaproteobacteria</taxon>
        <taxon>Futianiales</taxon>
        <taxon>Futianiaceae</taxon>
        <taxon>Futiania</taxon>
    </lineage>
</organism>
<dbReference type="GO" id="GO:0035438">
    <property type="term" value="F:cyclic-di-GMP binding"/>
    <property type="evidence" value="ECO:0007669"/>
    <property type="project" value="InterPro"/>
</dbReference>
<accession>A0A9J6PCB2</accession>
<feature type="domain" description="PilZ" evidence="2">
    <location>
        <begin position="32"/>
        <end position="115"/>
    </location>
</feature>
<keyword evidence="4" id="KW-1185">Reference proteome</keyword>
<dbReference type="EMBL" id="JAMZFT010000002">
    <property type="protein sequence ID" value="MCP1336941.1"/>
    <property type="molecule type" value="Genomic_DNA"/>
</dbReference>
<comment type="caution">
    <text evidence="3">The sequence shown here is derived from an EMBL/GenBank/DDBJ whole genome shotgun (WGS) entry which is preliminary data.</text>
</comment>